<reference evidence="1 2" key="1">
    <citation type="journal article" date="2020" name="BMC Genomics">
        <title>Intraspecific diversification of the crop wild relative Brassica cretica Lam. using demographic model selection.</title>
        <authorList>
            <person name="Kioukis A."/>
            <person name="Michalopoulou V.A."/>
            <person name="Briers L."/>
            <person name="Pirintsos S."/>
            <person name="Studholme D.J."/>
            <person name="Pavlidis P."/>
            <person name="Sarris P.F."/>
        </authorList>
    </citation>
    <scope>NUCLEOTIDE SEQUENCE [LARGE SCALE GENOMIC DNA]</scope>
    <source>
        <strain evidence="2">cv. PFS-1207/04</strain>
    </source>
</reference>
<dbReference type="Proteomes" id="UP000266723">
    <property type="component" value="Unassembled WGS sequence"/>
</dbReference>
<organism evidence="1 2">
    <name type="scientific">Brassica cretica</name>
    <name type="common">Mustard</name>
    <dbReference type="NCBI Taxonomy" id="69181"/>
    <lineage>
        <taxon>Eukaryota</taxon>
        <taxon>Viridiplantae</taxon>
        <taxon>Streptophyta</taxon>
        <taxon>Embryophyta</taxon>
        <taxon>Tracheophyta</taxon>
        <taxon>Spermatophyta</taxon>
        <taxon>Magnoliopsida</taxon>
        <taxon>eudicotyledons</taxon>
        <taxon>Gunneridae</taxon>
        <taxon>Pentapetalae</taxon>
        <taxon>rosids</taxon>
        <taxon>malvids</taxon>
        <taxon>Brassicales</taxon>
        <taxon>Brassicaceae</taxon>
        <taxon>Brassiceae</taxon>
        <taxon>Brassica</taxon>
    </lineage>
</organism>
<protein>
    <submittedName>
        <fullName evidence="1">Uncharacterized protein</fullName>
    </submittedName>
</protein>
<evidence type="ECO:0000313" key="2">
    <source>
        <dbReference type="Proteomes" id="UP000266723"/>
    </source>
</evidence>
<gene>
    <name evidence="1" type="ORF">DY000_02004470</name>
</gene>
<keyword evidence="2" id="KW-1185">Reference proteome</keyword>
<sequence length="89" mass="10435">MNNRKRLSNYITSQILQHKLFHKEQQFHEVSKPLELLKNLVMLLEIEKEVAMEENSNLGYKVTSLLEENRELATEALLMNNEEGSCWAC</sequence>
<dbReference type="EMBL" id="QGKV02000832">
    <property type="protein sequence ID" value="KAF3550684.1"/>
    <property type="molecule type" value="Genomic_DNA"/>
</dbReference>
<evidence type="ECO:0000313" key="1">
    <source>
        <dbReference type="EMBL" id="KAF3550684.1"/>
    </source>
</evidence>
<comment type="caution">
    <text evidence="1">The sequence shown here is derived from an EMBL/GenBank/DDBJ whole genome shotgun (WGS) entry which is preliminary data.</text>
</comment>
<name>A0ABQ7CFJ0_BRACR</name>
<proteinExistence type="predicted"/>
<accession>A0ABQ7CFJ0</accession>